<organism evidence="2 3">
    <name type="scientific">Populus alba x Populus x berolinensis</name>
    <dbReference type="NCBI Taxonomy" id="444605"/>
    <lineage>
        <taxon>Eukaryota</taxon>
        <taxon>Viridiplantae</taxon>
        <taxon>Streptophyta</taxon>
        <taxon>Embryophyta</taxon>
        <taxon>Tracheophyta</taxon>
        <taxon>Spermatophyta</taxon>
        <taxon>Magnoliopsida</taxon>
        <taxon>eudicotyledons</taxon>
        <taxon>Gunneridae</taxon>
        <taxon>Pentapetalae</taxon>
        <taxon>rosids</taxon>
        <taxon>fabids</taxon>
        <taxon>Malpighiales</taxon>
        <taxon>Salicaceae</taxon>
        <taxon>Saliceae</taxon>
        <taxon>Populus</taxon>
    </lineage>
</organism>
<evidence type="ECO:0000256" key="1">
    <source>
        <dbReference type="SAM" id="Phobius"/>
    </source>
</evidence>
<keyword evidence="1" id="KW-0472">Membrane</keyword>
<keyword evidence="1" id="KW-0812">Transmembrane</keyword>
<evidence type="ECO:0000313" key="3">
    <source>
        <dbReference type="Proteomes" id="UP001164929"/>
    </source>
</evidence>
<gene>
    <name evidence="2" type="ORF">NC653_040944</name>
</gene>
<dbReference type="AlphaFoldDB" id="A0AAD6L9R3"/>
<comment type="caution">
    <text evidence="2">The sequence shown here is derived from an EMBL/GenBank/DDBJ whole genome shotgun (WGS) entry which is preliminary data.</text>
</comment>
<name>A0AAD6L9R3_9ROSI</name>
<feature type="transmembrane region" description="Helical" evidence="1">
    <location>
        <begin position="12"/>
        <end position="33"/>
    </location>
</feature>
<accession>A0AAD6L9R3</accession>
<sequence length="53" mass="6193">MCITMKQMVKDICQVLLLWNLSLLACIQSYLILNFVFGKSITRFLVQSIRLNQ</sequence>
<keyword evidence="3" id="KW-1185">Reference proteome</keyword>
<proteinExistence type="predicted"/>
<dbReference type="EMBL" id="JAQIZT010000019">
    <property type="protein sequence ID" value="KAJ6951650.1"/>
    <property type="molecule type" value="Genomic_DNA"/>
</dbReference>
<evidence type="ECO:0000313" key="2">
    <source>
        <dbReference type="EMBL" id="KAJ6951650.1"/>
    </source>
</evidence>
<reference evidence="2" key="1">
    <citation type="journal article" date="2023" name="Mol. Ecol. Resour.">
        <title>Chromosome-level genome assembly of a triploid poplar Populus alba 'Berolinensis'.</title>
        <authorList>
            <person name="Chen S."/>
            <person name="Yu Y."/>
            <person name="Wang X."/>
            <person name="Wang S."/>
            <person name="Zhang T."/>
            <person name="Zhou Y."/>
            <person name="He R."/>
            <person name="Meng N."/>
            <person name="Wang Y."/>
            <person name="Liu W."/>
            <person name="Liu Z."/>
            <person name="Liu J."/>
            <person name="Guo Q."/>
            <person name="Huang H."/>
            <person name="Sederoff R.R."/>
            <person name="Wang G."/>
            <person name="Qu G."/>
            <person name="Chen S."/>
        </authorList>
    </citation>
    <scope>NUCLEOTIDE SEQUENCE</scope>
    <source>
        <strain evidence="2">SC-2020</strain>
    </source>
</reference>
<dbReference type="Proteomes" id="UP001164929">
    <property type="component" value="Chromosome 19"/>
</dbReference>
<dbReference type="PROSITE" id="PS51257">
    <property type="entry name" value="PROKAR_LIPOPROTEIN"/>
    <property type="match status" value="1"/>
</dbReference>
<protein>
    <submittedName>
        <fullName evidence="2">Uncharacterized protein</fullName>
    </submittedName>
</protein>
<keyword evidence="1" id="KW-1133">Transmembrane helix</keyword>